<feature type="domain" description="Reverse transcriptase Ty1/copia-type" evidence="1">
    <location>
        <begin position="63"/>
        <end position="296"/>
    </location>
</feature>
<dbReference type="CDD" id="cd09272">
    <property type="entry name" value="RNase_HI_RT_Ty1"/>
    <property type="match status" value="1"/>
</dbReference>
<organism evidence="2">
    <name type="scientific">Prunus dulcis</name>
    <name type="common">Almond</name>
    <name type="synonym">Amygdalus dulcis</name>
    <dbReference type="NCBI Taxonomy" id="3755"/>
    <lineage>
        <taxon>Eukaryota</taxon>
        <taxon>Viridiplantae</taxon>
        <taxon>Streptophyta</taxon>
        <taxon>Embryophyta</taxon>
        <taxon>Tracheophyta</taxon>
        <taxon>Spermatophyta</taxon>
        <taxon>Magnoliopsida</taxon>
        <taxon>eudicotyledons</taxon>
        <taxon>Gunneridae</taxon>
        <taxon>Pentapetalae</taxon>
        <taxon>rosids</taxon>
        <taxon>fabids</taxon>
        <taxon>Rosales</taxon>
        <taxon>Rosaceae</taxon>
        <taxon>Amygdaloideae</taxon>
        <taxon>Amygdaleae</taxon>
        <taxon>Prunus</taxon>
    </lineage>
</organism>
<dbReference type="InterPro" id="IPR043502">
    <property type="entry name" value="DNA/RNA_pol_sf"/>
</dbReference>
<reference evidence="2" key="1">
    <citation type="journal article" date="2019" name="Science">
        <title>Mutation of a bHLH transcription factor allowed almond domestication.</title>
        <authorList>
            <person name="Sanchez-Perez R."/>
            <person name="Pavan S."/>
            <person name="Mazzeo R."/>
            <person name="Moldovan C."/>
            <person name="Aiese Cigliano R."/>
            <person name="Del Cueto J."/>
            <person name="Ricciardi F."/>
            <person name="Lotti C."/>
            <person name="Ricciardi L."/>
            <person name="Dicenta F."/>
            <person name="Lopez-Marques R.L."/>
            <person name="Lindberg Moller B."/>
        </authorList>
    </citation>
    <scope>NUCLEOTIDE SEQUENCE</scope>
</reference>
<proteinExistence type="predicted"/>
<dbReference type="SUPFAM" id="SSF56672">
    <property type="entry name" value="DNA/RNA polymerases"/>
    <property type="match status" value="1"/>
</dbReference>
<gene>
    <name evidence="2" type="ORF">Prudu_000991</name>
</gene>
<dbReference type="EMBL" id="AP019297">
    <property type="protein sequence ID" value="BBG93082.1"/>
    <property type="molecule type" value="Genomic_DNA"/>
</dbReference>
<evidence type="ECO:0000313" key="2">
    <source>
        <dbReference type="EMBL" id="BBG93082.1"/>
    </source>
</evidence>
<dbReference type="PANTHER" id="PTHR11439">
    <property type="entry name" value="GAG-POL-RELATED RETROTRANSPOSON"/>
    <property type="match status" value="1"/>
</dbReference>
<dbReference type="AlphaFoldDB" id="A0A4Y1QMI8"/>
<dbReference type="Pfam" id="PF07727">
    <property type="entry name" value="RVT_2"/>
    <property type="match status" value="1"/>
</dbReference>
<dbReference type="InterPro" id="IPR013103">
    <property type="entry name" value="RVT_2"/>
</dbReference>
<sequence length="430" mass="48229">MQTRSKFGITKPKTFLTRHPFPQAYLTTSSSPKIPSTYKQAAQDPKWLQAMQDEIVTLHKTQTCTLVPPSNTHNLVGCKWVFWIKQHADGSIEHYKARLVAKGFNQLEGIDYSETFSPVAKRTTIHILLSLAVPNNWPISQLDVSNAFLHGHLQEQVFMMQPPSFADPHYPHYVVSCIVPCMALNRLLVLGMELQDALFKTSTADTSLFIKIDTSATFLLVYVDDIVITGNDSNYCTTLISQLRQQFAIKYLGPFHYFLGLEAHCDVSGLFLSQTKYTVDILKKIDMIDAKPYPSPATFSKLDSQIGSLLSDPTTYRSIVGALQYLTWTSLDITYVANQVCQYLHAPTTVHLIAVKRILRYLKSTPTYGIHLSKGCPQLTAYCDADYVGCPDNRRSTTGFCIFLGNNLISWSSKKQQTVAHSSKKPNIGP</sequence>
<name>A0A4Y1QMI8_PRUDU</name>
<accession>A0A4Y1QMI8</accession>
<protein>
    <submittedName>
        <fullName evidence="2">Transposable element protein</fullName>
    </submittedName>
</protein>
<evidence type="ECO:0000259" key="1">
    <source>
        <dbReference type="Pfam" id="PF07727"/>
    </source>
</evidence>
<dbReference type="PANTHER" id="PTHR11439:SF455">
    <property type="entry name" value="RLK (RECEPTOR-LIKE PROTEIN KINASE) 8, PUTATIVE-RELATED"/>
    <property type="match status" value="1"/>
</dbReference>